<comment type="caution">
    <text evidence="2">The sequence shown here is derived from an EMBL/GenBank/DDBJ whole genome shotgun (WGS) entry which is preliminary data.</text>
</comment>
<dbReference type="RefSeq" id="WP_126698650.1">
    <property type="nucleotide sequence ID" value="NZ_RWKW01000024.1"/>
</dbReference>
<keyword evidence="1" id="KW-0732">Signal</keyword>
<feature type="signal peptide" evidence="1">
    <location>
        <begin position="1"/>
        <end position="26"/>
    </location>
</feature>
<reference evidence="2 3" key="1">
    <citation type="submission" date="2018-12" db="EMBL/GenBank/DDBJ databases">
        <title>Mesorhizobium carbonis sp. nov., isolated from coal mine water.</title>
        <authorList>
            <person name="Xin W."/>
            <person name="Xu Z."/>
            <person name="Xiang F."/>
            <person name="Zhang J."/>
            <person name="Xi L."/>
            <person name="Liu J."/>
        </authorList>
    </citation>
    <scope>NUCLEOTIDE SEQUENCE [LARGE SCALE GENOMIC DNA]</scope>
    <source>
        <strain evidence="2 3">B2.3</strain>
    </source>
</reference>
<dbReference type="OrthoDB" id="8454730at2"/>
<feature type="chain" id="PRO_5018772120" evidence="1">
    <location>
        <begin position="27"/>
        <end position="99"/>
    </location>
</feature>
<protein>
    <submittedName>
        <fullName evidence="2">Uncharacterized protein</fullName>
    </submittedName>
</protein>
<organism evidence="2 3">
    <name type="scientific">Aquibium carbonis</name>
    <dbReference type="NCBI Taxonomy" id="2495581"/>
    <lineage>
        <taxon>Bacteria</taxon>
        <taxon>Pseudomonadati</taxon>
        <taxon>Pseudomonadota</taxon>
        <taxon>Alphaproteobacteria</taxon>
        <taxon>Hyphomicrobiales</taxon>
        <taxon>Phyllobacteriaceae</taxon>
        <taxon>Aquibium</taxon>
    </lineage>
</organism>
<name>A0A3R9Y9J8_9HYPH</name>
<evidence type="ECO:0000313" key="2">
    <source>
        <dbReference type="EMBL" id="RST87216.1"/>
    </source>
</evidence>
<gene>
    <name evidence="2" type="ORF">EJC49_06485</name>
</gene>
<evidence type="ECO:0000313" key="3">
    <source>
        <dbReference type="Proteomes" id="UP000278398"/>
    </source>
</evidence>
<accession>A0A3R9Y9J8</accession>
<dbReference type="EMBL" id="RWKW01000024">
    <property type="protein sequence ID" value="RST87216.1"/>
    <property type="molecule type" value="Genomic_DNA"/>
</dbReference>
<sequence>MKTFLAPLRCLVPALMILAMAAPGHAQLPLATPAVPELVQPASADCGAIGRSVAASEGGTVRSAVAESSGGRTVCVIVYTVPGTGGQPPRVVRKQVPAN</sequence>
<dbReference type="AlphaFoldDB" id="A0A3R9Y9J8"/>
<proteinExistence type="predicted"/>
<keyword evidence="3" id="KW-1185">Reference proteome</keyword>
<evidence type="ECO:0000256" key="1">
    <source>
        <dbReference type="SAM" id="SignalP"/>
    </source>
</evidence>
<dbReference type="Proteomes" id="UP000278398">
    <property type="component" value="Unassembled WGS sequence"/>
</dbReference>